<dbReference type="PANTHER" id="PTHR10458">
    <property type="entry name" value="PEPTIDE DEFORMYLASE"/>
    <property type="match status" value="1"/>
</dbReference>
<dbReference type="NCBIfam" id="TIGR00079">
    <property type="entry name" value="pept_deformyl"/>
    <property type="match status" value="1"/>
</dbReference>
<dbReference type="InterPro" id="IPR036821">
    <property type="entry name" value="Peptide_deformylase_sf"/>
</dbReference>
<feature type="binding site" evidence="5">
    <location>
        <position position="162"/>
    </location>
    <ligand>
        <name>Fe cation</name>
        <dbReference type="ChEBI" id="CHEBI:24875"/>
    </ligand>
</feature>
<organism evidence="6 7">
    <name type="scientific">Candidatus Niyogibacteria bacterium CG10_big_fil_rev_8_21_14_0_10_46_36</name>
    <dbReference type="NCBI Taxonomy" id="1974726"/>
    <lineage>
        <taxon>Bacteria</taxon>
        <taxon>Candidatus Niyogiibacteriota</taxon>
    </lineage>
</organism>
<name>A0A2H0TFW7_9BACT</name>
<reference evidence="7" key="1">
    <citation type="submission" date="2017-09" db="EMBL/GenBank/DDBJ databases">
        <title>Depth-based differentiation of microbial function through sediment-hosted aquifers and enrichment of novel symbionts in the deep terrestrial subsurface.</title>
        <authorList>
            <person name="Probst A.J."/>
            <person name="Ladd B."/>
            <person name="Jarett J.K."/>
            <person name="Geller-Mcgrath D.E."/>
            <person name="Sieber C.M.K."/>
            <person name="Emerson J.B."/>
            <person name="Anantharaman K."/>
            <person name="Thomas B.C."/>
            <person name="Malmstrom R."/>
            <person name="Stieglmeier M."/>
            <person name="Klingl A."/>
            <person name="Woyke T."/>
            <person name="Ryan C.M."/>
            <person name="Banfield J.F."/>
        </authorList>
    </citation>
    <scope>NUCLEOTIDE SEQUENCE [LARGE SCALE GENOMIC DNA]</scope>
</reference>
<keyword evidence="4 5" id="KW-0648">Protein biosynthesis</keyword>
<accession>A0A2H0TFW7</accession>
<dbReference type="PRINTS" id="PR01576">
    <property type="entry name" value="PDEFORMYLASE"/>
</dbReference>
<gene>
    <name evidence="5 6" type="primary">def</name>
    <name evidence="6" type="ORF">COU47_00180</name>
</gene>
<evidence type="ECO:0000256" key="4">
    <source>
        <dbReference type="ARBA" id="ARBA00022917"/>
    </source>
</evidence>
<evidence type="ECO:0000313" key="7">
    <source>
        <dbReference type="Proteomes" id="UP000231503"/>
    </source>
</evidence>
<dbReference type="PIRSF" id="PIRSF004749">
    <property type="entry name" value="Pep_def"/>
    <property type="match status" value="1"/>
</dbReference>
<dbReference type="NCBIfam" id="NF001159">
    <property type="entry name" value="PRK00150.1-3"/>
    <property type="match status" value="1"/>
</dbReference>
<evidence type="ECO:0000256" key="1">
    <source>
        <dbReference type="ARBA" id="ARBA00010759"/>
    </source>
</evidence>
<sequence length="184" mass="20936">MPMKYKKKIVLDPDPVLRKKAEEVKKEDIRSPDTQSLIRTMAEVLLESENGVGLAAPQIGAPLRVFIVLKKVLTLSEEKKDQEEARKKDPLSEVDIYINPEIKNRSKTTIIMDEGCLSVPRMYGKIKRFEKVTLRAYNERGESMERGASGLLAEIFQHEVDHLNGILFIDSAKDVKEFAPPKEE</sequence>
<comment type="cofactor">
    <cofactor evidence="5">
        <name>Fe(2+)</name>
        <dbReference type="ChEBI" id="CHEBI:29033"/>
    </cofactor>
    <text evidence="5">Binds 1 Fe(2+) ion.</text>
</comment>
<feature type="binding site" evidence="5">
    <location>
        <position position="158"/>
    </location>
    <ligand>
        <name>Fe cation</name>
        <dbReference type="ChEBI" id="CHEBI:24875"/>
    </ligand>
</feature>
<dbReference type="InterPro" id="IPR023635">
    <property type="entry name" value="Peptide_deformylase"/>
</dbReference>
<dbReference type="Proteomes" id="UP000231503">
    <property type="component" value="Unassembled WGS sequence"/>
</dbReference>
<dbReference type="GO" id="GO:0046872">
    <property type="term" value="F:metal ion binding"/>
    <property type="evidence" value="ECO:0007669"/>
    <property type="project" value="UniProtKB-KW"/>
</dbReference>
<keyword evidence="2 5" id="KW-0479">Metal-binding</keyword>
<dbReference type="AlphaFoldDB" id="A0A2H0TFW7"/>
<proteinExistence type="inferred from homology"/>
<comment type="caution">
    <text evidence="6">The sequence shown here is derived from an EMBL/GenBank/DDBJ whole genome shotgun (WGS) entry which is preliminary data.</text>
</comment>
<dbReference type="Pfam" id="PF01327">
    <property type="entry name" value="Pep_deformylase"/>
    <property type="match status" value="1"/>
</dbReference>
<dbReference type="SUPFAM" id="SSF56420">
    <property type="entry name" value="Peptide deformylase"/>
    <property type="match status" value="1"/>
</dbReference>
<dbReference type="EC" id="3.5.1.88" evidence="5"/>
<dbReference type="PANTHER" id="PTHR10458:SF22">
    <property type="entry name" value="PEPTIDE DEFORMYLASE"/>
    <property type="match status" value="1"/>
</dbReference>
<dbReference type="HAMAP" id="MF_00163">
    <property type="entry name" value="Pep_deformylase"/>
    <property type="match status" value="1"/>
</dbReference>
<keyword evidence="3 5" id="KW-0378">Hydrolase</keyword>
<dbReference type="GO" id="GO:0006412">
    <property type="term" value="P:translation"/>
    <property type="evidence" value="ECO:0007669"/>
    <property type="project" value="UniProtKB-UniRule"/>
</dbReference>
<comment type="function">
    <text evidence="5">Removes the formyl group from the N-terminal Met of newly synthesized proteins. Requires at least a dipeptide for an efficient rate of reaction. N-terminal L-methionine is a prerequisite for activity but the enzyme has broad specificity at other positions.</text>
</comment>
<comment type="catalytic activity">
    <reaction evidence="5">
        <text>N-terminal N-formyl-L-methionyl-[peptide] + H2O = N-terminal L-methionyl-[peptide] + formate</text>
        <dbReference type="Rhea" id="RHEA:24420"/>
        <dbReference type="Rhea" id="RHEA-COMP:10639"/>
        <dbReference type="Rhea" id="RHEA-COMP:10640"/>
        <dbReference type="ChEBI" id="CHEBI:15377"/>
        <dbReference type="ChEBI" id="CHEBI:15740"/>
        <dbReference type="ChEBI" id="CHEBI:49298"/>
        <dbReference type="ChEBI" id="CHEBI:64731"/>
        <dbReference type="EC" id="3.5.1.88"/>
    </reaction>
</comment>
<evidence type="ECO:0000256" key="3">
    <source>
        <dbReference type="ARBA" id="ARBA00022801"/>
    </source>
</evidence>
<evidence type="ECO:0000256" key="5">
    <source>
        <dbReference type="HAMAP-Rule" id="MF_00163"/>
    </source>
</evidence>
<comment type="similarity">
    <text evidence="1 5">Belongs to the polypeptide deformylase family.</text>
</comment>
<feature type="active site" evidence="5">
    <location>
        <position position="159"/>
    </location>
</feature>
<keyword evidence="5" id="KW-0408">Iron</keyword>
<dbReference type="Gene3D" id="3.90.45.10">
    <property type="entry name" value="Peptide deformylase"/>
    <property type="match status" value="1"/>
</dbReference>
<protein>
    <recommendedName>
        <fullName evidence="5">Peptide deformylase</fullName>
        <shortName evidence="5">PDF</shortName>
        <ecNumber evidence="5">3.5.1.88</ecNumber>
    </recommendedName>
    <alternativeName>
        <fullName evidence="5">Polypeptide deformylase</fullName>
    </alternativeName>
</protein>
<evidence type="ECO:0000313" key="6">
    <source>
        <dbReference type="EMBL" id="PIR69844.1"/>
    </source>
</evidence>
<dbReference type="EMBL" id="PFCO01000001">
    <property type="protein sequence ID" value="PIR69844.1"/>
    <property type="molecule type" value="Genomic_DNA"/>
</dbReference>
<feature type="binding site" evidence="5">
    <location>
        <position position="116"/>
    </location>
    <ligand>
        <name>Fe cation</name>
        <dbReference type="ChEBI" id="CHEBI:24875"/>
    </ligand>
</feature>
<dbReference type="FunFam" id="3.90.45.10:FF:000003">
    <property type="entry name" value="Peptide deformylase"/>
    <property type="match status" value="1"/>
</dbReference>
<evidence type="ECO:0000256" key="2">
    <source>
        <dbReference type="ARBA" id="ARBA00022723"/>
    </source>
</evidence>
<dbReference type="CDD" id="cd00487">
    <property type="entry name" value="Pep_deformylase"/>
    <property type="match status" value="1"/>
</dbReference>
<dbReference type="GO" id="GO:0042586">
    <property type="term" value="F:peptide deformylase activity"/>
    <property type="evidence" value="ECO:0007669"/>
    <property type="project" value="UniProtKB-UniRule"/>
</dbReference>